<feature type="compositionally biased region" description="Polar residues" evidence="1">
    <location>
        <begin position="293"/>
        <end position="316"/>
    </location>
</feature>
<accession>A0AAW0YUX9</accession>
<feature type="compositionally biased region" description="Polar residues" evidence="1">
    <location>
        <begin position="1104"/>
        <end position="1121"/>
    </location>
</feature>
<feature type="compositionally biased region" description="Low complexity" evidence="1">
    <location>
        <begin position="959"/>
        <end position="971"/>
    </location>
</feature>
<reference evidence="2 3" key="1">
    <citation type="journal article" date="2024" name="bioRxiv">
        <title>Comparative genomics of Cryptococcus and Kwoniella reveals pathogenesis evolution and contrasting karyotype dynamics via intercentromeric recombination or chromosome fusion.</title>
        <authorList>
            <person name="Coelho M.A."/>
            <person name="David-Palma M."/>
            <person name="Shea T."/>
            <person name="Bowers K."/>
            <person name="McGinley-Smith S."/>
            <person name="Mohammad A.W."/>
            <person name="Gnirke A."/>
            <person name="Yurkov A.M."/>
            <person name="Nowrousian M."/>
            <person name="Sun S."/>
            <person name="Cuomo C.A."/>
            <person name="Heitman J."/>
        </authorList>
    </citation>
    <scope>NUCLEOTIDE SEQUENCE [LARGE SCALE GENOMIC DNA]</scope>
    <source>
        <strain evidence="2 3">CBS 13917</strain>
    </source>
</reference>
<feature type="region of interest" description="Disordered" evidence="1">
    <location>
        <begin position="953"/>
        <end position="987"/>
    </location>
</feature>
<feature type="compositionally biased region" description="Basic residues" evidence="1">
    <location>
        <begin position="218"/>
        <end position="233"/>
    </location>
</feature>
<name>A0AAW0YUX9_9TREE</name>
<feature type="region of interest" description="Disordered" evidence="1">
    <location>
        <begin position="535"/>
        <end position="608"/>
    </location>
</feature>
<feature type="compositionally biased region" description="Low complexity" evidence="1">
    <location>
        <begin position="35"/>
        <end position="45"/>
    </location>
</feature>
<feature type="region of interest" description="Disordered" evidence="1">
    <location>
        <begin position="204"/>
        <end position="267"/>
    </location>
</feature>
<feature type="compositionally biased region" description="Polar residues" evidence="1">
    <location>
        <begin position="770"/>
        <end position="804"/>
    </location>
</feature>
<dbReference type="SUPFAM" id="SSF54236">
    <property type="entry name" value="Ubiquitin-like"/>
    <property type="match status" value="1"/>
</dbReference>
<dbReference type="PANTHER" id="PTHR38700:SF1">
    <property type="entry name" value="PH DOMAIN-CONTAINING PROTEIN"/>
    <property type="match status" value="1"/>
</dbReference>
<dbReference type="KEGG" id="kne:92183046"/>
<evidence type="ECO:0000313" key="2">
    <source>
        <dbReference type="EMBL" id="KAK8846701.1"/>
    </source>
</evidence>
<sequence length="1441" mass="154476">MSTSYFHQPSPLALATGLEVHPLTTSASTYHSRFQHQAQSSYQSPQPRPRPHQPQRQESSYFPGPSLASPSSQYGAYASSTPVSSPPGPTNIDDIIYRYSAEFDRAPAPGTPTVGIYAQDGLWDEEEEDRASGTSDAHTARPSSASTSASRKASIATVPSVKGRSRAGTMSAATAAAAVVVGLGIEDKGKAGWGWNKKASVASVDVGPSTPIDDRSGKGLRKQKSKGFLKGKGRRGELSVTVPAEAEEPFETPPPLPPTPASFLTESSPASFTSPFFSPVTYPSPAFDFTPLSTPSQNFASVGASTSSGPQSNVIVSTKSNKSTSSWKRGVQKIFKSKSHAALREAAASSHKENTPLPPLPSQNLPGPSHHPLGKPFSSSTPPLGTSRRANGTLSGLPSPPPSAASESFVLPGHTQSNLPLDPFASSLDLKSKNPVPSTSTSPAPLRPSLKSNSPSLRDLKNFLQPAHKPKLSKARSLANLQVPSSFNGPKSAPLEQTGVFPQAPTKGSRLANRMSSIIGLNAIVPEAVHTALEHPPAHGTFNPPMDSPPLLPPHPPYFAAAKRSSSVPSITTDTSREDDASTTPTPPDAPLPPVPDSASSSNLAAPITRSGSGAVLLPRSRSTSMSFKSPPTSSSFFDLYEQLGIWPTGDKEKETEGGKEEEQEQGQKEDKENIPLLAKPILDEQAIGIETPQAGSLLPPSISMNSSASWDVALHDFPDAPVSSALDFGLPYVGDEEGVQPTTEVDPVVDTSDELSIVAVAASSRSSAQHTALNASTSTSQTNNDNRASTSTQPASISMSYLNSFSSSTDRRRSGSESGGSSRDENPLRRKDTPGEQEELTDEENQSTDEEDDLPLSKLHPEAAAAQAQKRKARQARRTRKEAELSSMKMKERQLQLQRRDTVKTEGRNPGGEYKWNGEGGVPADVLSRKLENVAFVRAQRDAAIQAGPISPRTASESLQHQQQQSLTTQRSMREHRSGTAQDQGLGSHVWDQAKTFAVQPLATSSTRRKHDPPPLPSVQTKSLQHGPLSPTDMTFGRLPSAGNRIDPAFSAAMHGHTAPLQLHGHGERSRQTSANTTVSTIPGTTRPPHPTRAPSRQDDRSVNVTRSNTAGTHHSTAPASHQRGRAMSNAAPPASQSNESAALHSRAITEPLPVPPPKPAALIHAPAFVSALDGKKIILDLQPSTTARDILVQTYHKGDLVDASVGMSWVLCEIFAELGCERQVREYEQLAPIVKGWDHTAKFNCFIFKQTNRGVPTWARAVPSTPPMLGSWVQYETKKGKWSKRWLETRGGQVFLAKNEKNKDEIQINTLFFEVFEMKRVYDAPKPYVFIMKRAEAAASFENPQDYMHVFSCEEGSAWKLMSAIYDAKSYTLSTIHPNLIASHLPPPPPTPSSAPLSSMNGRRPTFASTGGIPPAPLVNLKREEGERSPFTGKGLLKI</sequence>
<feature type="compositionally biased region" description="Low complexity" evidence="1">
    <location>
        <begin position="623"/>
        <end position="634"/>
    </location>
</feature>
<comment type="caution">
    <text evidence="2">The sequence shown here is derived from an EMBL/GenBank/DDBJ whole genome shotgun (WGS) entry which is preliminary data.</text>
</comment>
<feature type="region of interest" description="Disordered" evidence="1">
    <location>
        <begin position="1001"/>
        <end position="1049"/>
    </location>
</feature>
<dbReference type="Gene3D" id="2.30.29.30">
    <property type="entry name" value="Pleckstrin-homology domain (PH domain)/Phosphotyrosine-binding domain (PTB)"/>
    <property type="match status" value="1"/>
</dbReference>
<feature type="region of interest" description="Disordered" evidence="1">
    <location>
        <begin position="1062"/>
        <end position="1146"/>
    </location>
</feature>
<protein>
    <recommendedName>
        <fullName evidence="4">PH domain-containing protein</fullName>
    </recommendedName>
</protein>
<dbReference type="EMBL" id="JBCAWK010000011">
    <property type="protein sequence ID" value="KAK8846701.1"/>
    <property type="molecule type" value="Genomic_DNA"/>
</dbReference>
<feature type="compositionally biased region" description="Basic and acidic residues" evidence="1">
    <location>
        <begin position="823"/>
        <end position="835"/>
    </location>
</feature>
<dbReference type="Gene3D" id="3.10.20.90">
    <property type="entry name" value="Phosphatidylinositol 3-kinase Catalytic Subunit, Chain A, domain 1"/>
    <property type="match status" value="1"/>
</dbReference>
<feature type="region of interest" description="Disordered" evidence="1">
    <location>
        <begin position="764"/>
        <end position="923"/>
    </location>
</feature>
<dbReference type="GeneID" id="92183046"/>
<keyword evidence="3" id="KW-1185">Reference proteome</keyword>
<feature type="region of interest" description="Disordered" evidence="1">
    <location>
        <begin position="650"/>
        <end position="674"/>
    </location>
</feature>
<evidence type="ECO:0000256" key="1">
    <source>
        <dbReference type="SAM" id="MobiDB-lite"/>
    </source>
</evidence>
<dbReference type="InterPro" id="IPR011993">
    <property type="entry name" value="PH-like_dom_sf"/>
</dbReference>
<feature type="compositionally biased region" description="Polar residues" evidence="1">
    <location>
        <begin position="377"/>
        <end position="396"/>
    </location>
</feature>
<feature type="region of interest" description="Disordered" evidence="1">
    <location>
        <begin position="125"/>
        <end position="167"/>
    </location>
</feature>
<feature type="compositionally biased region" description="Polar residues" evidence="1">
    <location>
        <begin position="1073"/>
        <end position="1085"/>
    </location>
</feature>
<feature type="region of interest" description="Disordered" evidence="1">
    <location>
        <begin position="615"/>
        <end position="634"/>
    </location>
</feature>
<feature type="region of interest" description="Disordered" evidence="1">
    <location>
        <begin position="293"/>
        <end position="457"/>
    </location>
</feature>
<feature type="compositionally biased region" description="Polar residues" evidence="1">
    <location>
        <begin position="564"/>
        <end position="574"/>
    </location>
</feature>
<dbReference type="Proteomes" id="UP001388673">
    <property type="component" value="Unassembled WGS sequence"/>
</dbReference>
<feature type="compositionally biased region" description="Pro residues" evidence="1">
    <location>
        <begin position="251"/>
        <end position="260"/>
    </location>
</feature>
<dbReference type="PANTHER" id="PTHR38700">
    <property type="entry name" value="YALI0E22418P"/>
    <property type="match status" value="1"/>
</dbReference>
<evidence type="ECO:0008006" key="4">
    <source>
        <dbReference type="Google" id="ProtNLM"/>
    </source>
</evidence>
<dbReference type="InterPro" id="IPR029071">
    <property type="entry name" value="Ubiquitin-like_domsf"/>
</dbReference>
<feature type="region of interest" description="Disordered" evidence="1">
    <location>
        <begin position="26"/>
        <end position="89"/>
    </location>
</feature>
<feature type="compositionally biased region" description="Acidic residues" evidence="1">
    <location>
        <begin position="836"/>
        <end position="855"/>
    </location>
</feature>
<evidence type="ECO:0000313" key="3">
    <source>
        <dbReference type="Proteomes" id="UP001388673"/>
    </source>
</evidence>
<feature type="region of interest" description="Disordered" evidence="1">
    <location>
        <begin position="1386"/>
        <end position="1441"/>
    </location>
</feature>
<feature type="compositionally biased region" description="Pro residues" evidence="1">
    <location>
        <begin position="585"/>
        <end position="596"/>
    </location>
</feature>
<feature type="compositionally biased region" description="Basic and acidic residues" evidence="1">
    <location>
        <begin position="882"/>
        <end position="908"/>
    </location>
</feature>
<proteinExistence type="predicted"/>
<feature type="compositionally biased region" description="Low complexity" evidence="1">
    <location>
        <begin position="140"/>
        <end position="157"/>
    </location>
</feature>
<dbReference type="RefSeq" id="XP_066800651.1">
    <property type="nucleotide sequence ID" value="XM_066948878.1"/>
</dbReference>
<feature type="compositionally biased region" description="Pro residues" evidence="1">
    <location>
        <begin position="546"/>
        <end position="557"/>
    </location>
</feature>
<feature type="compositionally biased region" description="Basic residues" evidence="1">
    <location>
        <begin position="870"/>
        <end position="881"/>
    </location>
</feature>
<feature type="region of interest" description="Disordered" evidence="1">
    <location>
        <begin position="488"/>
        <end position="508"/>
    </location>
</feature>
<feature type="compositionally biased region" description="Low complexity" evidence="1">
    <location>
        <begin position="317"/>
        <end position="326"/>
    </location>
</feature>
<gene>
    <name evidence="2" type="ORF">IAR55_005788</name>
</gene>
<organism evidence="2 3">
    <name type="scientific">Kwoniella newhampshirensis</name>
    <dbReference type="NCBI Taxonomy" id="1651941"/>
    <lineage>
        <taxon>Eukaryota</taxon>
        <taxon>Fungi</taxon>
        <taxon>Dikarya</taxon>
        <taxon>Basidiomycota</taxon>
        <taxon>Agaricomycotina</taxon>
        <taxon>Tremellomycetes</taxon>
        <taxon>Tremellales</taxon>
        <taxon>Cryptococcaceae</taxon>
        <taxon>Kwoniella</taxon>
    </lineage>
</organism>